<organism evidence="11 12">
    <name type="scientific">Ophiocordyceps camponoti-rufipedis</name>
    <dbReference type="NCBI Taxonomy" id="2004952"/>
    <lineage>
        <taxon>Eukaryota</taxon>
        <taxon>Fungi</taxon>
        <taxon>Dikarya</taxon>
        <taxon>Ascomycota</taxon>
        <taxon>Pezizomycotina</taxon>
        <taxon>Sordariomycetes</taxon>
        <taxon>Hypocreomycetidae</taxon>
        <taxon>Hypocreales</taxon>
        <taxon>Ophiocordycipitaceae</taxon>
        <taxon>Ophiocordyceps</taxon>
    </lineage>
</organism>
<dbReference type="CDD" id="cd18089">
    <property type="entry name" value="SPOUT_Trm10-like"/>
    <property type="match status" value="1"/>
</dbReference>
<dbReference type="Gene3D" id="3.40.1280.30">
    <property type="match status" value="1"/>
</dbReference>
<feature type="domain" description="SAM-dependent MTase TRM10-type" evidence="10">
    <location>
        <begin position="75"/>
        <end position="318"/>
    </location>
</feature>
<feature type="region of interest" description="Disordered" evidence="9">
    <location>
        <begin position="321"/>
        <end position="340"/>
    </location>
</feature>
<name>A0A2C5YZQ9_9HYPO</name>
<evidence type="ECO:0000256" key="1">
    <source>
        <dbReference type="ARBA" id="ARBA00012797"/>
    </source>
</evidence>
<evidence type="ECO:0000259" key="10">
    <source>
        <dbReference type="PROSITE" id="PS51675"/>
    </source>
</evidence>
<dbReference type="GO" id="GO:0000049">
    <property type="term" value="F:tRNA binding"/>
    <property type="evidence" value="ECO:0007669"/>
    <property type="project" value="TreeGrafter"/>
</dbReference>
<feature type="region of interest" description="Disordered" evidence="9">
    <location>
        <begin position="1"/>
        <end position="85"/>
    </location>
</feature>
<dbReference type="InterPro" id="IPR007356">
    <property type="entry name" value="tRNA_m1G_MeTrfase_euk"/>
</dbReference>
<dbReference type="EC" id="2.1.1.221" evidence="1"/>
<dbReference type="AlphaFoldDB" id="A0A2C5YZQ9"/>
<accession>A0A2C5YZQ9</accession>
<evidence type="ECO:0000256" key="8">
    <source>
        <dbReference type="ARBA" id="ARBA00048434"/>
    </source>
</evidence>
<sequence>MNEPPAEAQPTTTPQQHPQDPPPETQPLSKNALKRIRKQQEWEQGREDRRKRRREKRIDRRDRRRATADQDASDKPQKPLPGSTTLEPLAIVIDCDFESYMTDKERVSLASQVTRSYSDNRRARRRAHLWVGGWRGKIRDRFRDVLGDQQRHWKGVGFVDGDYLACADEARRRLADQQPAAGIQGPLAEPTTAEDTAWTKDEVDPFPLPDSEPALDPAHGDVVYLTSESPYTLRRLEPNTIYVVGGLVDRNREKGLCYRRARERGIRTARLPITDFMRMQSRRVLATNHVVEILLSWMDCGDWGDAFLAVIPKRKGGCLIRDDEEGEPDAEAEASLVREEESTMGEVVDEACLPE</sequence>
<keyword evidence="5" id="KW-0949">S-adenosyl-L-methionine</keyword>
<dbReference type="InterPro" id="IPR038459">
    <property type="entry name" value="MT_TRM10-typ_sf"/>
</dbReference>
<dbReference type="GO" id="GO:0002939">
    <property type="term" value="P:tRNA N1-guanine methylation"/>
    <property type="evidence" value="ECO:0007669"/>
    <property type="project" value="TreeGrafter"/>
</dbReference>
<protein>
    <recommendedName>
        <fullName evidence="2">tRNA (guanine(9)-N1)-methyltransferase</fullName>
        <ecNumber evidence="1">2.1.1.221</ecNumber>
    </recommendedName>
    <alternativeName>
        <fullName evidence="7">tRNA methyltransferase 10</fullName>
    </alternativeName>
    <alternativeName>
        <fullName evidence="6">tRNA(m1G9)-methyltransferase</fullName>
    </alternativeName>
</protein>
<evidence type="ECO:0000256" key="7">
    <source>
        <dbReference type="ARBA" id="ARBA00032166"/>
    </source>
</evidence>
<dbReference type="PROSITE" id="PS51675">
    <property type="entry name" value="SAM_MT_TRM10"/>
    <property type="match status" value="1"/>
</dbReference>
<dbReference type="Proteomes" id="UP000226431">
    <property type="component" value="Unassembled WGS sequence"/>
</dbReference>
<keyword evidence="4" id="KW-0808">Transferase</keyword>
<feature type="compositionally biased region" description="Basic and acidic residues" evidence="9">
    <location>
        <begin position="38"/>
        <end position="48"/>
    </location>
</feature>
<keyword evidence="12" id="KW-1185">Reference proteome</keyword>
<dbReference type="GO" id="GO:0005634">
    <property type="term" value="C:nucleus"/>
    <property type="evidence" value="ECO:0007669"/>
    <property type="project" value="TreeGrafter"/>
</dbReference>
<dbReference type="InterPro" id="IPR028564">
    <property type="entry name" value="MT_TRM10-typ"/>
</dbReference>
<dbReference type="STRING" id="2004952.A0A2C5YZQ9"/>
<gene>
    <name evidence="11" type="ORF">CDD80_3208</name>
</gene>
<dbReference type="PANTHER" id="PTHR13563:SF13">
    <property type="entry name" value="TRNA METHYLTRANSFERASE 10 HOMOLOG A"/>
    <property type="match status" value="1"/>
</dbReference>
<feature type="compositionally biased region" description="Low complexity" evidence="9">
    <location>
        <begin position="1"/>
        <end position="18"/>
    </location>
</feature>
<dbReference type="GO" id="GO:0052905">
    <property type="term" value="F:tRNA (guanosine(9)-N1)-methyltransferase activity"/>
    <property type="evidence" value="ECO:0007669"/>
    <property type="project" value="UniProtKB-EC"/>
</dbReference>
<evidence type="ECO:0000256" key="9">
    <source>
        <dbReference type="SAM" id="MobiDB-lite"/>
    </source>
</evidence>
<dbReference type="EMBL" id="NJES01000285">
    <property type="protein sequence ID" value="PHH74257.1"/>
    <property type="molecule type" value="Genomic_DNA"/>
</dbReference>
<dbReference type="PANTHER" id="PTHR13563">
    <property type="entry name" value="TRNA (GUANINE-9-) METHYLTRANSFERASE"/>
    <property type="match status" value="1"/>
</dbReference>
<evidence type="ECO:0000256" key="6">
    <source>
        <dbReference type="ARBA" id="ARBA00031792"/>
    </source>
</evidence>
<evidence type="ECO:0000256" key="2">
    <source>
        <dbReference type="ARBA" id="ARBA00020451"/>
    </source>
</evidence>
<feature type="compositionally biased region" description="Basic and acidic residues" evidence="9">
    <location>
        <begin position="56"/>
        <end position="77"/>
    </location>
</feature>
<proteinExistence type="predicted"/>
<evidence type="ECO:0000313" key="11">
    <source>
        <dbReference type="EMBL" id="PHH74257.1"/>
    </source>
</evidence>
<keyword evidence="3" id="KW-0489">Methyltransferase</keyword>
<evidence type="ECO:0000256" key="5">
    <source>
        <dbReference type="ARBA" id="ARBA00022691"/>
    </source>
</evidence>
<evidence type="ECO:0000256" key="4">
    <source>
        <dbReference type="ARBA" id="ARBA00022679"/>
    </source>
</evidence>
<dbReference type="OrthoDB" id="278300at2759"/>
<feature type="compositionally biased region" description="Acidic residues" evidence="9">
    <location>
        <begin position="322"/>
        <end position="332"/>
    </location>
</feature>
<evidence type="ECO:0000313" key="12">
    <source>
        <dbReference type="Proteomes" id="UP000226431"/>
    </source>
</evidence>
<reference evidence="11 12" key="1">
    <citation type="submission" date="2017-06" db="EMBL/GenBank/DDBJ databases">
        <title>Ant-infecting Ophiocordyceps genomes reveal a high diversity of potential behavioral manipulation genes and a possible major role for enterotoxins.</title>
        <authorList>
            <person name="De Bekker C."/>
            <person name="Evans H.C."/>
            <person name="Brachmann A."/>
            <person name="Hughes D.P."/>
        </authorList>
    </citation>
    <scope>NUCLEOTIDE SEQUENCE [LARGE SCALE GENOMIC DNA]</scope>
    <source>
        <strain evidence="11 12">Map16</strain>
    </source>
</reference>
<feature type="region of interest" description="Disordered" evidence="9">
    <location>
        <begin position="177"/>
        <end position="196"/>
    </location>
</feature>
<comment type="caution">
    <text evidence="11">The sequence shown here is derived from an EMBL/GenBank/DDBJ whole genome shotgun (WGS) entry which is preliminary data.</text>
</comment>
<comment type="catalytic activity">
    <reaction evidence="8">
        <text>guanosine(9) in tRNA + S-adenosyl-L-methionine = N(1)-methylguanosine(9) in tRNA + S-adenosyl-L-homocysteine + H(+)</text>
        <dbReference type="Rhea" id="RHEA:43156"/>
        <dbReference type="Rhea" id="RHEA-COMP:10367"/>
        <dbReference type="Rhea" id="RHEA-COMP:10368"/>
        <dbReference type="ChEBI" id="CHEBI:15378"/>
        <dbReference type="ChEBI" id="CHEBI:57856"/>
        <dbReference type="ChEBI" id="CHEBI:59789"/>
        <dbReference type="ChEBI" id="CHEBI:73542"/>
        <dbReference type="ChEBI" id="CHEBI:74269"/>
        <dbReference type="EC" id="2.1.1.221"/>
    </reaction>
</comment>
<evidence type="ECO:0000256" key="3">
    <source>
        <dbReference type="ARBA" id="ARBA00022603"/>
    </source>
</evidence>